<feature type="binding site" evidence="9">
    <location>
        <position position="290"/>
    </location>
    <ligand>
        <name>Fe cation</name>
        <dbReference type="ChEBI" id="CHEBI:24875"/>
        <note>catalytic</note>
    </ligand>
</feature>
<dbReference type="InterPro" id="IPR004294">
    <property type="entry name" value="Carotenoid_Oase"/>
</dbReference>
<organism evidence="11 12">
    <name type="scientific">Beauveria bassiana (strain ARSEF 2860)</name>
    <name type="common">White muscardine disease fungus</name>
    <name type="synonym">Tritirachium shiotae</name>
    <dbReference type="NCBI Taxonomy" id="655819"/>
    <lineage>
        <taxon>Eukaryota</taxon>
        <taxon>Fungi</taxon>
        <taxon>Dikarya</taxon>
        <taxon>Ascomycota</taxon>
        <taxon>Pezizomycotina</taxon>
        <taxon>Sordariomycetes</taxon>
        <taxon>Hypocreomycetidae</taxon>
        <taxon>Hypocreales</taxon>
        <taxon>Cordycipitaceae</taxon>
        <taxon>Beauveria</taxon>
    </lineage>
</organism>
<feature type="binding site" evidence="9">
    <location>
        <position position="238"/>
    </location>
    <ligand>
        <name>Fe cation</name>
        <dbReference type="ChEBI" id="CHEBI:24875"/>
        <note>catalytic</note>
    </ligand>
</feature>
<keyword evidence="12" id="KW-1185">Reference proteome</keyword>
<dbReference type="HOGENOM" id="CLU_307169_0_0_1"/>
<feature type="transmembrane region" description="Helical" evidence="10">
    <location>
        <begin position="933"/>
        <end position="953"/>
    </location>
</feature>
<dbReference type="STRING" id="655819.J5K6Y8"/>
<feature type="transmembrane region" description="Helical" evidence="10">
    <location>
        <begin position="845"/>
        <end position="867"/>
    </location>
</feature>
<dbReference type="InterPro" id="IPR002794">
    <property type="entry name" value="DUF92_TMEM19"/>
</dbReference>
<feature type="binding site" evidence="9">
    <location>
        <position position="582"/>
    </location>
    <ligand>
        <name>Fe cation</name>
        <dbReference type="ChEBI" id="CHEBI:24875"/>
        <note>catalytic</note>
    </ligand>
</feature>
<evidence type="ECO:0000256" key="3">
    <source>
        <dbReference type="ARBA" id="ARBA00009012"/>
    </source>
</evidence>
<name>J5K6Y8_BEAB2</name>
<feature type="transmembrane region" description="Helical" evidence="10">
    <location>
        <begin position="797"/>
        <end position="820"/>
    </location>
</feature>
<dbReference type="OrthoDB" id="407010at2759"/>
<feature type="binding site" evidence="9">
    <location>
        <position position="365"/>
    </location>
    <ligand>
        <name>Fe cation</name>
        <dbReference type="ChEBI" id="CHEBI:24875"/>
        <note>catalytic</note>
    </ligand>
</feature>
<evidence type="ECO:0000256" key="7">
    <source>
        <dbReference type="ARBA" id="ARBA00023004"/>
    </source>
</evidence>
<dbReference type="Pfam" id="PF03055">
    <property type="entry name" value="RPE65"/>
    <property type="match status" value="1"/>
</dbReference>
<dbReference type="Proteomes" id="UP000002762">
    <property type="component" value="Unassembled WGS sequence"/>
</dbReference>
<sequence>MSLCGSGTQRRTTAEEEADGRQILQNILDKKYNDWPNEAGFVGLTEHHGPVKLRVHGTIPSYAAGALYRTGPGMGEIETAERGTHHVSHWFDGFAHTHRFDIAAADPDGDGATATVTYSSRRQGQEYIDKIRKKGWRAGITFAQRSDPCVGLFAKVASRFEKEVNNNVAVLRNVPGLDKDKVPTPAAGHSVVTTGNIAISTDKSVLQVLDEDTLEAVDNGTQAERFHPDLRGALSISHAQRDEATGDLFNVNLEFGRVPKYRFFRVNAASGTTDILATVAARDICAAYIHSFFLTENHVVLCVPSSHFAWFGAKIFWEGNVLDAIKPFHRAAATPPCQWVVVDRRRGRRRGVVARFATPAGFFFHSINAFEETVKDKEEQGATRTYLNLDYIHYETTAPLYAMYYDVILRRNGAADAFWRDRATAEAMRPRFVRRRFALPADSEPQISAAAAAAAATAPEVLSIPAPHIGELPTINPAFACKPYRYVYSVPSRGLSTAIGECLAKTDLVTRDALIWSGLKGHTPGEGIFVARPGAVDEDDGVLLSVVLDGEGKRSYLLCLDARTMTETGRAEADFAIAMGLHGLHAPAAFITLLLTEALSFQLHVKLVYNKSDKMKPVIAIPATLALIVFAAARRSLTPMGLVAATATAAAHAYHPWNMPFALLVAFFLAGTRVTKIKKDIKAKLTLSAAGASGAEGPRTHVQVFANSLVASIFSILHARQLRQRAAAYADPSAANPSGSMCYSYGGDLLVVGIIANYAAVAADTFSSELGILSSAQPRLITSLGLRRVPPGTNGGVTLLGLGAGLLGAVLMVTVGFVFLPACTEATAATLGGGAPWTLGERRTFLGFLVACGFAGTVLDSVLGALLQRSVKDVRSGKIVEGEGGTRTMVHATTAGDRKTHTDDKETVPLSPTKGFPSRVVESGLDLLDNNDVNFLMAVTISVGAMYLASWHWGIRVEDLIKP</sequence>
<keyword evidence="4 10" id="KW-0812">Transmembrane</keyword>
<evidence type="ECO:0000256" key="4">
    <source>
        <dbReference type="ARBA" id="ARBA00022692"/>
    </source>
</evidence>
<comment type="similarity">
    <text evidence="2">Belongs to the carotenoid oxygenase family.</text>
</comment>
<comment type="similarity">
    <text evidence="3">Belongs to the TMEM19 family.</text>
</comment>
<evidence type="ECO:0000256" key="10">
    <source>
        <dbReference type="SAM" id="Phobius"/>
    </source>
</evidence>
<evidence type="ECO:0000256" key="8">
    <source>
        <dbReference type="ARBA" id="ARBA00023136"/>
    </source>
</evidence>
<feature type="transmembrane region" description="Helical" evidence="10">
    <location>
        <begin position="617"/>
        <end position="637"/>
    </location>
</feature>
<keyword evidence="5 9" id="KW-0479">Metal-binding</keyword>
<dbReference type="PANTHER" id="PTHR13353:SF5">
    <property type="entry name" value="TRANSMEMBRANE PROTEIN 19"/>
    <property type="match status" value="1"/>
</dbReference>
<evidence type="ECO:0000256" key="2">
    <source>
        <dbReference type="ARBA" id="ARBA00006787"/>
    </source>
</evidence>
<evidence type="ECO:0000313" key="11">
    <source>
        <dbReference type="EMBL" id="EJP69856.1"/>
    </source>
</evidence>
<dbReference type="Pfam" id="PF01940">
    <property type="entry name" value="DUF92"/>
    <property type="match status" value="1"/>
</dbReference>
<evidence type="ECO:0000313" key="12">
    <source>
        <dbReference type="Proteomes" id="UP000002762"/>
    </source>
</evidence>
<dbReference type="RefSeq" id="XP_008594044.1">
    <property type="nucleotide sequence ID" value="XM_008595822.1"/>
</dbReference>
<reference evidence="11 12" key="1">
    <citation type="journal article" date="2012" name="Sci. Rep.">
        <title>Genomic perspectives on the evolution of fungal entomopathogenicity in Beauveria bassiana.</title>
        <authorList>
            <person name="Xiao G."/>
            <person name="Ying S.H."/>
            <person name="Zheng P."/>
            <person name="Wang Z.L."/>
            <person name="Zhang S."/>
            <person name="Xie X.Q."/>
            <person name="Shang Y."/>
            <person name="St Leger R.J."/>
            <person name="Zhao G.P."/>
            <person name="Wang C."/>
            <person name="Feng M.G."/>
        </authorList>
    </citation>
    <scope>NUCLEOTIDE SEQUENCE [LARGE SCALE GENOMIC DNA]</scope>
    <source>
        <strain evidence="11 12">ARSEF 2860</strain>
    </source>
</reference>
<dbReference type="PANTHER" id="PTHR13353">
    <property type="entry name" value="TRANSMEMBRANE PROTEIN 19"/>
    <property type="match status" value="1"/>
</dbReference>
<keyword evidence="7 9" id="KW-0408">Iron</keyword>
<feature type="transmembrane region" description="Helical" evidence="10">
    <location>
        <begin position="657"/>
        <end position="675"/>
    </location>
</feature>
<proteinExistence type="inferred from homology"/>
<dbReference type="GO" id="GO:0016702">
    <property type="term" value="F:oxidoreductase activity, acting on single donors with incorporation of molecular oxygen, incorporation of two atoms of oxygen"/>
    <property type="evidence" value="ECO:0007669"/>
    <property type="project" value="InterPro"/>
</dbReference>
<dbReference type="GO" id="GO:0046872">
    <property type="term" value="F:metal ion binding"/>
    <property type="evidence" value="ECO:0007669"/>
    <property type="project" value="UniProtKB-KW"/>
</dbReference>
<dbReference type="GeneID" id="19883737"/>
<comment type="subcellular location">
    <subcellularLocation>
        <location evidence="1">Membrane</location>
        <topology evidence="1">Multi-pass membrane protein</topology>
    </subcellularLocation>
</comment>
<dbReference type="AlphaFoldDB" id="J5K6Y8"/>
<protein>
    <submittedName>
        <fullName evidence="11">Torulene oxygenase</fullName>
    </submittedName>
</protein>
<evidence type="ECO:0000256" key="5">
    <source>
        <dbReference type="ARBA" id="ARBA00022723"/>
    </source>
</evidence>
<keyword evidence="8 10" id="KW-0472">Membrane</keyword>
<evidence type="ECO:0000256" key="9">
    <source>
        <dbReference type="PIRSR" id="PIRSR604294-1"/>
    </source>
</evidence>
<dbReference type="InParanoid" id="J5K6Y8"/>
<comment type="cofactor">
    <cofactor evidence="9">
        <name>Fe(2+)</name>
        <dbReference type="ChEBI" id="CHEBI:29033"/>
    </cofactor>
    <text evidence="9">Binds 1 Fe(2+) ion per subunit.</text>
</comment>
<dbReference type="EMBL" id="JH725151">
    <property type="protein sequence ID" value="EJP69856.1"/>
    <property type="molecule type" value="Genomic_DNA"/>
</dbReference>
<accession>J5K6Y8</accession>
<evidence type="ECO:0000256" key="6">
    <source>
        <dbReference type="ARBA" id="ARBA00022989"/>
    </source>
</evidence>
<evidence type="ECO:0000256" key="1">
    <source>
        <dbReference type="ARBA" id="ARBA00004141"/>
    </source>
</evidence>
<keyword evidence="6 10" id="KW-1133">Transmembrane helix</keyword>
<feature type="transmembrane region" description="Helical" evidence="10">
    <location>
        <begin position="575"/>
        <end position="596"/>
    </location>
</feature>
<gene>
    <name evidence="11" type="ORF">BBA_00725</name>
</gene>
<dbReference type="GO" id="GO:0016020">
    <property type="term" value="C:membrane"/>
    <property type="evidence" value="ECO:0007669"/>
    <property type="project" value="UniProtKB-SubCell"/>
</dbReference>